<protein>
    <submittedName>
        <fullName evidence="1">Uncharacterized protein</fullName>
    </submittedName>
</protein>
<organism evidence="1">
    <name type="scientific">Schaalia odontolytica</name>
    <dbReference type="NCBI Taxonomy" id="1660"/>
    <lineage>
        <taxon>Bacteria</taxon>
        <taxon>Bacillati</taxon>
        <taxon>Actinomycetota</taxon>
        <taxon>Actinomycetes</taxon>
        <taxon>Actinomycetales</taxon>
        <taxon>Actinomycetaceae</taxon>
        <taxon>Schaalia</taxon>
    </lineage>
</organism>
<reference evidence="1" key="1">
    <citation type="submission" date="2019-11" db="EMBL/GenBank/DDBJ databases">
        <authorList>
            <person name="Feng L."/>
        </authorList>
    </citation>
    <scope>NUCLEOTIDE SEQUENCE</scope>
    <source>
        <strain evidence="1">AodontolyticusLFYP35</strain>
    </source>
</reference>
<proteinExistence type="predicted"/>
<evidence type="ECO:0000313" key="1">
    <source>
        <dbReference type="EMBL" id="VYS96192.1"/>
    </source>
</evidence>
<sequence length="174" mass="19871">MSTTSQLIEFAKSSGAFWMNRGTGIALTWDSGIYWHNLWTEHDDRGTLLYKYGPSERWEDRSTFVASPFEDWTAKGAIIHVGEFARSYLGWDPIIIPQVDSDPVAHPYVYSQFFPWVGGLELDGKVLPLTVRTMFPTHRELTEFAHIATLDSQILLDAYMSEDGGALRNWVRHS</sequence>
<dbReference type="AlphaFoldDB" id="A0A6N2ST61"/>
<dbReference type="EMBL" id="CACRSM010000002">
    <property type="protein sequence ID" value="VYS96192.1"/>
    <property type="molecule type" value="Genomic_DNA"/>
</dbReference>
<gene>
    <name evidence="1" type="ORF">AOLFYP35_01000</name>
</gene>
<accession>A0A6N2ST61</accession>
<name>A0A6N2ST61_9ACTO</name>